<dbReference type="Pfam" id="PF00694">
    <property type="entry name" value="Aconitase_C"/>
    <property type="match status" value="1"/>
</dbReference>
<comment type="similarity">
    <text evidence="3 9">Belongs to the aconitase/IPM isomerase family.</text>
</comment>
<dbReference type="EMBL" id="DF820455">
    <property type="protein sequence ID" value="GAK49806.1"/>
    <property type="molecule type" value="Genomic_DNA"/>
</dbReference>
<dbReference type="NCBIfam" id="TIGR01341">
    <property type="entry name" value="aconitase_1"/>
    <property type="match status" value="1"/>
</dbReference>
<dbReference type="PROSITE" id="PS01244">
    <property type="entry name" value="ACONITASE_2"/>
    <property type="match status" value="1"/>
</dbReference>
<dbReference type="InterPro" id="IPR015931">
    <property type="entry name" value="Acnase/IPM_dHydase_lsu_aba_1/3"/>
</dbReference>
<dbReference type="GO" id="GO:0003994">
    <property type="term" value="F:aconitate hydratase activity"/>
    <property type="evidence" value="ECO:0007669"/>
    <property type="project" value="UniProtKB-EC"/>
</dbReference>
<dbReference type="PRINTS" id="PR00415">
    <property type="entry name" value="ACONITASE"/>
</dbReference>
<dbReference type="PROSITE" id="PS00450">
    <property type="entry name" value="ACONITASE_1"/>
    <property type="match status" value="1"/>
</dbReference>
<dbReference type="Gene3D" id="3.20.19.10">
    <property type="entry name" value="Aconitase, domain 4"/>
    <property type="match status" value="1"/>
</dbReference>
<dbReference type="STRING" id="1499966.U14_01030"/>
<dbReference type="InterPro" id="IPR015928">
    <property type="entry name" value="Aconitase/3IPM_dehydase_swvl"/>
</dbReference>
<evidence type="ECO:0000256" key="4">
    <source>
        <dbReference type="ARBA" id="ARBA00022723"/>
    </source>
</evidence>
<feature type="domain" description="Aconitase/3-isopropylmalate dehydratase large subunit alpha/beta/alpha" evidence="10">
    <location>
        <begin position="67"/>
        <end position="548"/>
    </location>
</feature>
<keyword evidence="4" id="KW-0479">Metal-binding</keyword>
<dbReference type="FunFam" id="3.30.499.10:FF:000002">
    <property type="entry name" value="Aconitate hydratase"/>
    <property type="match status" value="1"/>
</dbReference>
<comment type="cofactor">
    <cofactor evidence="1">
        <name>[4Fe-4S] cluster</name>
        <dbReference type="ChEBI" id="CHEBI:49883"/>
    </cofactor>
</comment>
<evidence type="ECO:0000256" key="2">
    <source>
        <dbReference type="ARBA" id="ARBA00004717"/>
    </source>
</evidence>
<protein>
    <recommendedName>
        <fullName evidence="9">Aconitate hydratase</fullName>
        <shortName evidence="9">Aconitase</shortName>
        <ecNumber evidence="9">4.2.1.3</ecNumber>
    </recommendedName>
</protein>
<evidence type="ECO:0000259" key="10">
    <source>
        <dbReference type="Pfam" id="PF00330"/>
    </source>
</evidence>
<evidence type="ECO:0000256" key="1">
    <source>
        <dbReference type="ARBA" id="ARBA00001966"/>
    </source>
</evidence>
<dbReference type="InterPro" id="IPR018136">
    <property type="entry name" value="Aconitase_4Fe-4S_BS"/>
</dbReference>
<keyword evidence="6 9" id="KW-0411">Iron-sulfur</keyword>
<dbReference type="InterPro" id="IPR001030">
    <property type="entry name" value="Acoase/IPM_deHydtase_lsu_aba"/>
</dbReference>
<dbReference type="Gene3D" id="3.30.499.10">
    <property type="entry name" value="Aconitase, domain 3"/>
    <property type="match status" value="2"/>
</dbReference>
<evidence type="ECO:0000313" key="12">
    <source>
        <dbReference type="EMBL" id="GAK49806.1"/>
    </source>
</evidence>
<dbReference type="InterPro" id="IPR006249">
    <property type="entry name" value="Aconitase/IRP2"/>
</dbReference>
<feature type="domain" description="Aconitase A/isopropylmalate dehydratase small subunit swivel" evidence="11">
    <location>
        <begin position="678"/>
        <end position="804"/>
    </location>
</feature>
<evidence type="ECO:0000313" key="13">
    <source>
        <dbReference type="Proteomes" id="UP000030700"/>
    </source>
</evidence>
<comment type="pathway">
    <text evidence="2">Carbohydrate metabolism; tricarboxylic acid cycle; isocitrate from oxaloacetate: step 2/2.</text>
</comment>
<evidence type="ECO:0000256" key="7">
    <source>
        <dbReference type="ARBA" id="ARBA00023239"/>
    </source>
</evidence>
<gene>
    <name evidence="12" type="ORF">U14_01030</name>
</gene>
<comment type="catalytic activity">
    <reaction evidence="8 9">
        <text>citrate = D-threo-isocitrate</text>
        <dbReference type="Rhea" id="RHEA:10336"/>
        <dbReference type="ChEBI" id="CHEBI:15562"/>
        <dbReference type="ChEBI" id="CHEBI:16947"/>
        <dbReference type="EC" id="4.2.1.3"/>
    </reaction>
</comment>
<dbReference type="UniPathway" id="UPA00223">
    <property type="reaction ID" value="UER00718"/>
</dbReference>
<keyword evidence="7 9" id="KW-0456">Lyase</keyword>
<name>A0A0S6VY41_9BACT</name>
<dbReference type="Pfam" id="PF00330">
    <property type="entry name" value="Aconitase"/>
    <property type="match status" value="1"/>
</dbReference>
<dbReference type="EC" id="4.2.1.3" evidence="9"/>
<proteinExistence type="inferred from homology"/>
<dbReference type="HOGENOM" id="CLU_013476_2_1_0"/>
<evidence type="ECO:0000259" key="11">
    <source>
        <dbReference type="Pfam" id="PF00694"/>
    </source>
</evidence>
<dbReference type="Gene3D" id="6.10.190.10">
    <property type="match status" value="1"/>
</dbReference>
<dbReference type="NCBIfam" id="NF009520">
    <property type="entry name" value="PRK12881.1"/>
    <property type="match status" value="1"/>
</dbReference>
<evidence type="ECO:0000256" key="9">
    <source>
        <dbReference type="RuleBase" id="RU361275"/>
    </source>
</evidence>
<dbReference type="InterPro" id="IPR036008">
    <property type="entry name" value="Aconitase_4Fe-4S_dom"/>
</dbReference>
<comment type="function">
    <text evidence="9">Catalyzes the isomerization of citrate to isocitrate via cis-aconitate.</text>
</comment>
<dbReference type="GO" id="GO:0046872">
    <property type="term" value="F:metal ion binding"/>
    <property type="evidence" value="ECO:0007669"/>
    <property type="project" value="UniProtKB-KW"/>
</dbReference>
<dbReference type="CDD" id="cd01586">
    <property type="entry name" value="AcnA_IRP"/>
    <property type="match status" value="1"/>
</dbReference>
<dbReference type="NCBIfam" id="NF006757">
    <property type="entry name" value="PRK09277.1"/>
    <property type="match status" value="1"/>
</dbReference>
<keyword evidence="9" id="KW-0004">4Fe-4S</keyword>
<dbReference type="PANTHER" id="PTHR11670">
    <property type="entry name" value="ACONITASE/IRON-RESPONSIVE ELEMENT FAMILY MEMBER"/>
    <property type="match status" value="1"/>
</dbReference>
<evidence type="ECO:0000256" key="8">
    <source>
        <dbReference type="ARBA" id="ARBA00023501"/>
    </source>
</evidence>
<dbReference type="InterPro" id="IPR044137">
    <property type="entry name" value="AcnA_IRP_Swivel"/>
</dbReference>
<dbReference type="FunFam" id="3.20.19.10:FF:000001">
    <property type="entry name" value="Aconitate hydratase"/>
    <property type="match status" value="1"/>
</dbReference>
<dbReference type="GO" id="GO:0051539">
    <property type="term" value="F:4 iron, 4 sulfur cluster binding"/>
    <property type="evidence" value="ECO:0007669"/>
    <property type="project" value="UniProtKB-KW"/>
</dbReference>
<keyword evidence="5 9" id="KW-0408">Iron</keyword>
<dbReference type="SUPFAM" id="SSF53732">
    <property type="entry name" value="Aconitase iron-sulfur domain"/>
    <property type="match status" value="1"/>
</dbReference>
<dbReference type="AlphaFoldDB" id="A0A0S6VY41"/>
<dbReference type="GO" id="GO:0006099">
    <property type="term" value="P:tricarboxylic acid cycle"/>
    <property type="evidence" value="ECO:0007669"/>
    <property type="project" value="UniProtKB-UniPathway"/>
</dbReference>
<keyword evidence="13" id="KW-1185">Reference proteome</keyword>
<evidence type="ECO:0000256" key="3">
    <source>
        <dbReference type="ARBA" id="ARBA00007185"/>
    </source>
</evidence>
<evidence type="ECO:0000256" key="6">
    <source>
        <dbReference type="ARBA" id="ARBA00023014"/>
    </source>
</evidence>
<sequence length="878" mass="95923">MEQRDFIRYINVNGTSYQIFDITLLEQKGLADIKRLPFSIKILVENLLRKLDGRVVTFDDVLKIARWQKKYATPVEIPYHPARVLMQDFTGVPAVVDLASMRDAVATLGGDPKKINPLVPVELIIDHSVQIDYFGTRDALRKNVAKEYERNTERYKLLKWAQASFDNFKVVPPNSGICHQVNLEHLGRVVMTDTLNGQPVAFPDTVVGTDSHTPMINGIGVMGWGVGGIEAEAVMLGQPYYMTIPDVIGVRLVGELRPGVTATDLLLTVTETLRKYGVVEKFVEYFGPGVKKLPAPDRAMISNMTPEYGATLDLFPVDEQTLAYLKLTGREANVALVEAYTKAVGLFNTGDVTPDYSDVLEFDLSKIEPCVAGPKRPQDRVVLSQVKQAFPDTAAAHPLNLRGNDVKLRNGSVVIAAITSCTNTSNPALLVATGLLAKKAVERGLRIPAYVKTSFAPGSKVVIDYLAEAGLMPYFDALGFHLTSFGCTTCIGNSGALHPAIEKTIAEQNLNVASVLSGNRNFEARVHQAVKSNYLMSPPLVVAYALAGRMDVDVTTERLGLDPNGEPVFLHDIWPTPQEIAELAAKCVKQEFFEQEYSKIFDGDEFWHALPVAQGTTFAWDAASTYIKNPPYFADLQPNPTKPADIANARVLAALGDSITTDHISPAGGIRANYPAGQYLQAHGVAQADFNSYGSRRGNHEVMMRGTFGNIRVKNTLVSPKEGSFTKKFPQGEEMFIYDAAMQYQAEGTPLIVLGGKEYGSGSSRDWAAKGVNLLGVKAVIAESYERIHRSNLVGMGVLPCLFKPGENPQTLGLDGSETYSISGIADIAPRKTLTVKAVKADGAVVTFEVIARLDTDVDVEYFQHGGILQYVLRKLMA</sequence>
<reference evidence="12" key="1">
    <citation type="journal article" date="2015" name="PeerJ">
        <title>First genomic representation of candidate bacterial phylum KSB3 points to enhanced environmental sensing as a trigger of wastewater bulking.</title>
        <authorList>
            <person name="Sekiguchi Y."/>
            <person name="Ohashi A."/>
            <person name="Parks D.H."/>
            <person name="Yamauchi T."/>
            <person name="Tyson G.W."/>
            <person name="Hugenholtz P."/>
        </authorList>
    </citation>
    <scope>NUCLEOTIDE SEQUENCE [LARGE SCALE GENOMIC DNA]</scope>
</reference>
<dbReference type="SUPFAM" id="SSF52016">
    <property type="entry name" value="LeuD/IlvD-like"/>
    <property type="match status" value="1"/>
</dbReference>
<organism evidence="12">
    <name type="scientific">Candidatus Moduliflexus flocculans</name>
    <dbReference type="NCBI Taxonomy" id="1499966"/>
    <lineage>
        <taxon>Bacteria</taxon>
        <taxon>Candidatus Moduliflexota</taxon>
        <taxon>Candidatus Moduliflexia</taxon>
        <taxon>Candidatus Moduliflexales</taxon>
        <taxon>Candidatus Moduliflexaceae</taxon>
    </lineage>
</organism>
<dbReference type="InterPro" id="IPR000573">
    <property type="entry name" value="AconitaseA/IPMdHydase_ssu_swvl"/>
</dbReference>
<dbReference type="Proteomes" id="UP000030700">
    <property type="component" value="Unassembled WGS sequence"/>
</dbReference>
<evidence type="ECO:0000256" key="5">
    <source>
        <dbReference type="ARBA" id="ARBA00023004"/>
    </source>
</evidence>
<dbReference type="CDD" id="cd01580">
    <property type="entry name" value="AcnA_IRP_Swivel"/>
    <property type="match status" value="1"/>
</dbReference>
<accession>A0A0S6VY41</accession>